<dbReference type="OrthoDB" id="329272at2759"/>
<dbReference type="UniPathway" id="UPA00113">
    <property type="reaction ID" value="UER00529"/>
</dbReference>
<dbReference type="PANTHER" id="PTHR13355:SF11">
    <property type="entry name" value="GLUCOSAMINE 6-PHOSPHATE N-ACETYLTRANSFERASE"/>
    <property type="match status" value="1"/>
</dbReference>
<dbReference type="Proteomes" id="UP000325780">
    <property type="component" value="Unassembled WGS sequence"/>
</dbReference>
<accession>A0A5N6U051</accession>
<dbReference type="InterPro" id="IPR039143">
    <property type="entry name" value="GNPNAT1-like"/>
</dbReference>
<name>A0A5N6U051_ASPAV</name>
<dbReference type="Gene3D" id="3.40.630.30">
    <property type="match status" value="1"/>
</dbReference>
<feature type="region of interest" description="Disordered" evidence="2">
    <location>
        <begin position="64"/>
        <end position="85"/>
    </location>
</feature>
<feature type="domain" description="N-acetyltransferase" evidence="3">
    <location>
        <begin position="15"/>
        <end position="216"/>
    </location>
</feature>
<keyword evidence="1 4" id="KW-0012">Acyltransferase</keyword>
<organism evidence="4 5">
    <name type="scientific">Aspergillus avenaceus</name>
    <dbReference type="NCBI Taxonomy" id="36643"/>
    <lineage>
        <taxon>Eukaryota</taxon>
        <taxon>Fungi</taxon>
        <taxon>Dikarya</taxon>
        <taxon>Ascomycota</taxon>
        <taxon>Pezizomycotina</taxon>
        <taxon>Eurotiomycetes</taxon>
        <taxon>Eurotiomycetidae</taxon>
        <taxon>Eurotiales</taxon>
        <taxon>Aspergillaceae</taxon>
        <taxon>Aspergillus</taxon>
        <taxon>Aspergillus subgen. Circumdati</taxon>
    </lineage>
</organism>
<comment type="catalytic activity">
    <reaction evidence="1">
        <text>D-glucosamine 6-phosphate + acetyl-CoA = N-acetyl-D-glucosamine 6-phosphate + CoA + H(+)</text>
        <dbReference type="Rhea" id="RHEA:10292"/>
        <dbReference type="ChEBI" id="CHEBI:15378"/>
        <dbReference type="ChEBI" id="CHEBI:57287"/>
        <dbReference type="ChEBI" id="CHEBI:57288"/>
        <dbReference type="ChEBI" id="CHEBI:57513"/>
        <dbReference type="ChEBI" id="CHEBI:58725"/>
        <dbReference type="EC" id="2.3.1.4"/>
    </reaction>
</comment>
<feature type="compositionally biased region" description="Pro residues" evidence="2">
    <location>
        <begin position="1"/>
        <end position="14"/>
    </location>
</feature>
<evidence type="ECO:0000313" key="5">
    <source>
        <dbReference type="Proteomes" id="UP000325780"/>
    </source>
</evidence>
<dbReference type="InterPro" id="IPR000182">
    <property type="entry name" value="GNAT_dom"/>
</dbReference>
<dbReference type="AlphaFoldDB" id="A0A5N6U051"/>
<evidence type="ECO:0000259" key="3">
    <source>
        <dbReference type="PROSITE" id="PS51186"/>
    </source>
</evidence>
<dbReference type="Pfam" id="PF00583">
    <property type="entry name" value="Acetyltransf_1"/>
    <property type="match status" value="1"/>
</dbReference>
<dbReference type="InterPro" id="IPR016181">
    <property type="entry name" value="Acyl_CoA_acyltransferase"/>
</dbReference>
<dbReference type="PANTHER" id="PTHR13355">
    <property type="entry name" value="GLUCOSAMINE 6-PHOSPHATE N-ACETYLTRANSFERASE"/>
    <property type="match status" value="1"/>
</dbReference>
<proteinExistence type="inferred from homology"/>
<protein>
    <recommendedName>
        <fullName evidence="1">Glucosamine 6-phosphate N-acetyltransferase</fullName>
        <ecNumber evidence="1">2.3.1.4</ecNumber>
    </recommendedName>
</protein>
<feature type="region of interest" description="Disordered" evidence="2">
    <location>
        <begin position="1"/>
        <end position="22"/>
    </location>
</feature>
<evidence type="ECO:0000256" key="1">
    <source>
        <dbReference type="RuleBase" id="RU365086"/>
    </source>
</evidence>
<dbReference type="GO" id="GO:0004343">
    <property type="term" value="F:glucosamine 6-phosphate N-acetyltransferase activity"/>
    <property type="evidence" value="ECO:0007669"/>
    <property type="project" value="UniProtKB-UniRule"/>
</dbReference>
<keyword evidence="5" id="KW-1185">Reference proteome</keyword>
<reference evidence="4 5" key="1">
    <citation type="submission" date="2019-04" db="EMBL/GenBank/DDBJ databases">
        <title>Friends and foes A comparative genomics study of 23 Aspergillus species from section Flavi.</title>
        <authorList>
            <consortium name="DOE Joint Genome Institute"/>
            <person name="Kjaerbolling I."/>
            <person name="Vesth T."/>
            <person name="Frisvad J.C."/>
            <person name="Nybo J.L."/>
            <person name="Theobald S."/>
            <person name="Kildgaard S."/>
            <person name="Isbrandt T."/>
            <person name="Kuo A."/>
            <person name="Sato A."/>
            <person name="Lyhne E.K."/>
            <person name="Kogle M.E."/>
            <person name="Wiebenga A."/>
            <person name="Kun R.S."/>
            <person name="Lubbers R.J."/>
            <person name="Makela M.R."/>
            <person name="Barry K."/>
            <person name="Chovatia M."/>
            <person name="Clum A."/>
            <person name="Daum C."/>
            <person name="Haridas S."/>
            <person name="He G."/>
            <person name="LaButti K."/>
            <person name="Lipzen A."/>
            <person name="Mondo S."/>
            <person name="Riley R."/>
            <person name="Salamov A."/>
            <person name="Simmons B.A."/>
            <person name="Magnuson J.K."/>
            <person name="Henrissat B."/>
            <person name="Mortensen U.H."/>
            <person name="Larsen T.O."/>
            <person name="Devries R.P."/>
            <person name="Grigoriev I.V."/>
            <person name="Machida M."/>
            <person name="Baker S.E."/>
            <person name="Andersen M.R."/>
        </authorList>
    </citation>
    <scope>NUCLEOTIDE SEQUENCE [LARGE SCALE GENOMIC DNA]</scope>
    <source>
        <strain evidence="4 5">IBT 18842</strain>
    </source>
</reference>
<dbReference type="EC" id="2.3.1.4" evidence="1"/>
<keyword evidence="1 4" id="KW-0808">Transferase</keyword>
<gene>
    <name evidence="4" type="ORF">BDV25DRAFT_171194</name>
</gene>
<comment type="similarity">
    <text evidence="1">Belongs to the acetyltransferase family. GNA1 subfamily.</text>
</comment>
<comment type="pathway">
    <text evidence="1">Nucleotide-sugar biosynthesis; UDP-N-acetyl-alpha-D-glucosamine biosynthesis; N-acetyl-alpha-D-glucosamine 1-phosphate from alpha-D-glucosamine 6-phosphate (route I): step 1/2.</text>
</comment>
<dbReference type="EMBL" id="ML742065">
    <property type="protein sequence ID" value="KAE8151729.1"/>
    <property type="molecule type" value="Genomic_DNA"/>
</dbReference>
<dbReference type="SUPFAM" id="SSF55729">
    <property type="entry name" value="Acyl-CoA N-acyltransferases (Nat)"/>
    <property type="match status" value="1"/>
</dbReference>
<sequence>MSPNPPTLVPPPHTPITRTSPKHADLAAALQVRFKVFVEEQHCSADGEIDPDDPRSWHWVLYHGDSTTTTPTTQGPEEDPREKEKTPIATVRLVPPPHAPHETLTHAGLPAYDVLHEPYVKITRVAVLPEYRGLGLGKYLMGVVLRWVGDRGNWGAIRGEWERVVSDGFRGFRGLVLVHAQMSVVGLYEGLGFEVDEGMGRWHEEGIEHVGMWKRV</sequence>
<evidence type="ECO:0000313" key="4">
    <source>
        <dbReference type="EMBL" id="KAE8151729.1"/>
    </source>
</evidence>
<dbReference type="CDD" id="cd04301">
    <property type="entry name" value="NAT_SF"/>
    <property type="match status" value="1"/>
</dbReference>
<evidence type="ECO:0000256" key="2">
    <source>
        <dbReference type="SAM" id="MobiDB-lite"/>
    </source>
</evidence>
<dbReference type="PROSITE" id="PS51186">
    <property type="entry name" value="GNAT"/>
    <property type="match status" value="1"/>
</dbReference>
<dbReference type="GO" id="GO:0006048">
    <property type="term" value="P:UDP-N-acetylglucosamine biosynthetic process"/>
    <property type="evidence" value="ECO:0007669"/>
    <property type="project" value="UniProtKB-UniRule"/>
</dbReference>